<dbReference type="RefSeq" id="WP_029330504.1">
    <property type="nucleotide sequence ID" value="NZ_CP030103.1"/>
</dbReference>
<organism evidence="1 2">
    <name type="scientific">Metamycoplasma cloacale</name>
    <dbReference type="NCBI Taxonomy" id="92401"/>
    <lineage>
        <taxon>Bacteria</taxon>
        <taxon>Bacillati</taxon>
        <taxon>Mycoplasmatota</taxon>
        <taxon>Mycoplasmoidales</taxon>
        <taxon>Metamycoplasmataceae</taxon>
        <taxon>Metamycoplasma</taxon>
    </lineage>
</organism>
<keyword evidence="2" id="KW-1185">Reference proteome</keyword>
<protein>
    <submittedName>
        <fullName evidence="1">Uncharacterized protein</fullName>
    </submittedName>
</protein>
<evidence type="ECO:0000313" key="2">
    <source>
        <dbReference type="Proteomes" id="UP000249865"/>
    </source>
</evidence>
<sequence>MKLKFKSTTYLSIDDSSSSIFETDWIDYKETVKDEFIVLDFIDQTNTAHHLEISEKAVNFSYGIQSFNLVLHQRQKGLFKTDVQDFWIDWYLKKVVIAKDTILFDYDILNNDQILTTNRVLIEIKDEKEISN</sequence>
<dbReference type="Proteomes" id="UP000249865">
    <property type="component" value="Chromosome"/>
</dbReference>
<dbReference type="KEGG" id="mclo:DK849_00100"/>
<evidence type="ECO:0000313" key="1">
    <source>
        <dbReference type="EMBL" id="AWX42490.1"/>
    </source>
</evidence>
<dbReference type="AlphaFoldDB" id="A0A2Z4LL86"/>
<accession>A0A2Z4LL86</accession>
<proteinExistence type="predicted"/>
<reference evidence="2" key="1">
    <citation type="submission" date="2018-06" db="EMBL/GenBank/DDBJ databases">
        <title>Complete genome sequences of Mycoplasma anatis, M. anseris and M. cloacale type strains.</title>
        <authorList>
            <person name="Grozner D."/>
            <person name="Forro B."/>
            <person name="Sulyok K.M."/>
            <person name="Marton S."/>
            <person name="Kreizinger Z."/>
            <person name="Banyai K."/>
            <person name="Gyuranecz M."/>
        </authorList>
    </citation>
    <scope>NUCLEOTIDE SEQUENCE [LARGE SCALE GENOMIC DNA]</scope>
    <source>
        <strain evidence="2">NCTC 10199</strain>
    </source>
</reference>
<dbReference type="OrthoDB" id="398766at2"/>
<dbReference type="EMBL" id="CP030103">
    <property type="protein sequence ID" value="AWX42490.1"/>
    <property type="molecule type" value="Genomic_DNA"/>
</dbReference>
<gene>
    <name evidence="1" type="ORF">DK849_00100</name>
</gene>
<name>A0A2Z4LL86_9BACT</name>